<dbReference type="EMBL" id="FORM01000002">
    <property type="protein sequence ID" value="SFI73070.1"/>
    <property type="molecule type" value="Genomic_DNA"/>
</dbReference>
<dbReference type="Proteomes" id="UP000199559">
    <property type="component" value="Unassembled WGS sequence"/>
</dbReference>
<dbReference type="RefSeq" id="WP_090837429.1">
    <property type="nucleotide sequence ID" value="NZ_FORM01000002.1"/>
</dbReference>
<dbReference type="InterPro" id="IPR010994">
    <property type="entry name" value="RuvA_2-like"/>
</dbReference>
<gene>
    <name evidence="2" type="ORF">SAMN05443431_10223</name>
</gene>
<evidence type="ECO:0000313" key="3">
    <source>
        <dbReference type="Proteomes" id="UP000199559"/>
    </source>
</evidence>
<dbReference type="PANTHER" id="PTHR21180">
    <property type="entry name" value="ENDONUCLEASE/EXONUCLEASE/PHOSPHATASE FAMILY DOMAIN-CONTAINING PROTEIN 1"/>
    <property type="match status" value="1"/>
</dbReference>
<keyword evidence="3" id="KW-1185">Reference proteome</keyword>
<accession>A0A1I3KL39</accession>
<dbReference type="AlphaFoldDB" id="A0A1I3KL39"/>
<sequence>MFNQSHFMFSKKQRSGIFLLVSIILMLLVFFHFVLPSLLNTTPDFDSKDAEVDAFIKQVDSLKAIEIEKRKPKIYPFNPNFITDHKGYTLGMTTQEIDRLLAFRNQDKWINSVGQFKAVTMVSDSLLAKISPYFKFPDWVTNPKPKQKTFSKTFSNTPKTISQKLDLNSATAAQLQKVYGIGPSYSERIVKFRTKVNGFHSFVELQEVYGLTPEVIQNVKDNFVIKSPRVITKMALNKATKEQLVTIKYIDYEVAHNIIEERTLRDGFKSIDELTKVNGFPVNKIQIIKLSLRLD</sequence>
<organism evidence="2 3">
    <name type="scientific">Olleya namhaensis</name>
    <dbReference type="NCBI Taxonomy" id="1144750"/>
    <lineage>
        <taxon>Bacteria</taxon>
        <taxon>Pseudomonadati</taxon>
        <taxon>Bacteroidota</taxon>
        <taxon>Flavobacteriia</taxon>
        <taxon>Flavobacteriales</taxon>
        <taxon>Flavobacteriaceae</taxon>
    </lineage>
</organism>
<feature type="transmembrane region" description="Helical" evidence="1">
    <location>
        <begin position="16"/>
        <end position="35"/>
    </location>
</feature>
<protein>
    <submittedName>
        <fullName evidence="2">Helix-hairpin-helix motif-containing protein</fullName>
    </submittedName>
</protein>
<proteinExistence type="predicted"/>
<name>A0A1I3KL39_9FLAO</name>
<dbReference type="SUPFAM" id="SSF47781">
    <property type="entry name" value="RuvA domain 2-like"/>
    <property type="match status" value="2"/>
</dbReference>
<dbReference type="Gene3D" id="1.10.150.280">
    <property type="entry name" value="AF1531-like domain"/>
    <property type="match status" value="1"/>
</dbReference>
<evidence type="ECO:0000256" key="1">
    <source>
        <dbReference type="SAM" id="Phobius"/>
    </source>
</evidence>
<keyword evidence="1" id="KW-0812">Transmembrane</keyword>
<dbReference type="Pfam" id="PF12836">
    <property type="entry name" value="HHH_3"/>
    <property type="match status" value="2"/>
</dbReference>
<evidence type="ECO:0000313" key="2">
    <source>
        <dbReference type="EMBL" id="SFI73070.1"/>
    </source>
</evidence>
<keyword evidence="1" id="KW-1133">Transmembrane helix</keyword>
<keyword evidence="1" id="KW-0472">Membrane</keyword>
<dbReference type="InterPro" id="IPR051675">
    <property type="entry name" value="Endo/Exo/Phosphatase_dom_1"/>
</dbReference>
<dbReference type="STRING" id="1144750.SAMN05443431_10223"/>
<dbReference type="PANTHER" id="PTHR21180:SF32">
    <property type="entry name" value="ENDONUCLEASE_EXONUCLEASE_PHOSPHATASE FAMILY DOMAIN-CONTAINING PROTEIN 1"/>
    <property type="match status" value="1"/>
</dbReference>
<dbReference type="Gene3D" id="1.10.150.320">
    <property type="entry name" value="Photosystem II 12 kDa extrinsic protein"/>
    <property type="match status" value="1"/>
</dbReference>
<reference evidence="3" key="1">
    <citation type="submission" date="2016-10" db="EMBL/GenBank/DDBJ databases">
        <authorList>
            <person name="Varghese N."/>
            <person name="Submissions S."/>
        </authorList>
    </citation>
    <scope>NUCLEOTIDE SEQUENCE [LARGE SCALE GENOMIC DNA]</scope>
    <source>
        <strain evidence="3">DSM 28881</strain>
    </source>
</reference>